<evidence type="ECO:0000313" key="5">
    <source>
        <dbReference type="EMBL" id="MCV7424313.1"/>
    </source>
</evidence>
<dbReference type="PANTHER" id="PTHR46847:SF2">
    <property type="entry name" value="ABC TRANSPORTER SUGAR-BINDING PROTEIN"/>
    <property type="match status" value="1"/>
</dbReference>
<dbReference type="EMBL" id="JACKVK010000014">
    <property type="protein sequence ID" value="MCV7424313.1"/>
    <property type="molecule type" value="Genomic_DNA"/>
</dbReference>
<protein>
    <submittedName>
        <fullName evidence="5">Substrate-binding domain-containing protein</fullName>
    </submittedName>
</protein>
<accession>A0A9X3C3F7</accession>
<dbReference type="Proteomes" id="UP001141629">
    <property type="component" value="Unassembled WGS sequence"/>
</dbReference>
<sequence length="361" mass="37373">MAEQARVPALRRAALVLRRLSDSDRPMTLAELTQQTGLPKSSVMGICHAMTDEGLLARGVDGTYALGSRLYELASASRAHGLAIGEIGFSYPVGESFFVAEMDALHAEAERLGARLHVQEAKENRRTQSRQIEDFVAAGVDLILVEPVATDGLEDACAKARAARIPVVAIGSALSGADAVVATDNTKAGFLAGSALVAALGGQGRVAVVGGIPITANSDRIAGFLAAIGPHPHVEVVATSHGELDAKSGRRAAAEILTANAAVDGFFAANDQIAIGISRVLRSRKLAVPIVGVDGARNAVEEIRSGGPIVATATQDPAALVRAAMDIGIVLHGGGHVPRPSRYLTPTLIDARNAADYQPWG</sequence>
<proteinExistence type="inferred from homology"/>
<dbReference type="InterPro" id="IPR036388">
    <property type="entry name" value="WH-like_DNA-bd_sf"/>
</dbReference>
<dbReference type="PROSITE" id="PS51077">
    <property type="entry name" value="HTH_ICLR"/>
    <property type="match status" value="1"/>
</dbReference>
<dbReference type="InterPro" id="IPR025997">
    <property type="entry name" value="SBP_2_dom"/>
</dbReference>
<dbReference type="GO" id="GO:0030246">
    <property type="term" value="F:carbohydrate binding"/>
    <property type="evidence" value="ECO:0007669"/>
    <property type="project" value="UniProtKB-ARBA"/>
</dbReference>
<dbReference type="Pfam" id="PF09339">
    <property type="entry name" value="HTH_IclR"/>
    <property type="match status" value="1"/>
</dbReference>
<name>A0A9X3C3F7_9MYCO</name>
<reference evidence="5" key="1">
    <citation type="submission" date="2020-07" db="EMBL/GenBank/DDBJ databases">
        <authorList>
            <person name="Pettersson B.M.F."/>
            <person name="Behra P.R.K."/>
            <person name="Ramesh M."/>
            <person name="Das S."/>
            <person name="Dasgupta S."/>
            <person name="Kirsebom L.A."/>
        </authorList>
    </citation>
    <scope>NUCLEOTIDE SEQUENCE</scope>
    <source>
        <strain evidence="5">DSM 44838</strain>
    </source>
</reference>
<dbReference type="Pfam" id="PF13407">
    <property type="entry name" value="Peripla_BP_4"/>
    <property type="match status" value="1"/>
</dbReference>
<keyword evidence="6" id="KW-1185">Reference proteome</keyword>
<dbReference type="PANTHER" id="PTHR46847">
    <property type="entry name" value="D-ALLOSE-BINDING PERIPLASMIC PROTEIN-RELATED"/>
    <property type="match status" value="1"/>
</dbReference>
<dbReference type="InterPro" id="IPR005471">
    <property type="entry name" value="Tscrpt_reg_IclR_N"/>
</dbReference>
<evidence type="ECO:0000256" key="1">
    <source>
        <dbReference type="ARBA" id="ARBA00004196"/>
    </source>
</evidence>
<gene>
    <name evidence="5" type="ORF">H7K45_27570</name>
</gene>
<evidence type="ECO:0000313" key="6">
    <source>
        <dbReference type="Proteomes" id="UP001141629"/>
    </source>
</evidence>
<dbReference type="GO" id="GO:0006355">
    <property type="term" value="P:regulation of DNA-templated transcription"/>
    <property type="evidence" value="ECO:0007669"/>
    <property type="project" value="InterPro"/>
</dbReference>
<comment type="subcellular location">
    <subcellularLocation>
        <location evidence="1">Cell envelope</location>
    </subcellularLocation>
</comment>
<dbReference type="InterPro" id="IPR028082">
    <property type="entry name" value="Peripla_BP_I"/>
</dbReference>
<dbReference type="RefSeq" id="WP_263999368.1">
    <property type="nucleotide sequence ID" value="NZ_JACKVK010000014.1"/>
</dbReference>
<dbReference type="SUPFAM" id="SSF53822">
    <property type="entry name" value="Periplasmic binding protein-like I"/>
    <property type="match status" value="1"/>
</dbReference>
<dbReference type="InterPro" id="IPR036390">
    <property type="entry name" value="WH_DNA-bd_sf"/>
</dbReference>
<dbReference type="GO" id="GO:0030313">
    <property type="term" value="C:cell envelope"/>
    <property type="evidence" value="ECO:0007669"/>
    <property type="project" value="UniProtKB-SubCell"/>
</dbReference>
<keyword evidence="3" id="KW-0732">Signal</keyword>
<organism evidence="5 6">
    <name type="scientific">Mycobacterium yunnanensis</name>
    <dbReference type="NCBI Taxonomy" id="368477"/>
    <lineage>
        <taxon>Bacteria</taxon>
        <taxon>Bacillati</taxon>
        <taxon>Actinomycetota</taxon>
        <taxon>Actinomycetes</taxon>
        <taxon>Mycobacteriales</taxon>
        <taxon>Mycobacteriaceae</taxon>
        <taxon>Mycobacterium</taxon>
    </lineage>
</organism>
<dbReference type="Gene3D" id="3.40.50.2300">
    <property type="match status" value="2"/>
</dbReference>
<dbReference type="SMART" id="SM00346">
    <property type="entry name" value="HTH_ICLR"/>
    <property type="match status" value="1"/>
</dbReference>
<comment type="similarity">
    <text evidence="2">Belongs to the bacterial solute-binding protein 2 family.</text>
</comment>
<dbReference type="SUPFAM" id="SSF46785">
    <property type="entry name" value="Winged helix' DNA-binding domain"/>
    <property type="match status" value="1"/>
</dbReference>
<evidence type="ECO:0000259" key="4">
    <source>
        <dbReference type="PROSITE" id="PS51077"/>
    </source>
</evidence>
<dbReference type="Gene3D" id="1.10.10.10">
    <property type="entry name" value="Winged helix-like DNA-binding domain superfamily/Winged helix DNA-binding domain"/>
    <property type="match status" value="1"/>
</dbReference>
<evidence type="ECO:0000256" key="2">
    <source>
        <dbReference type="ARBA" id="ARBA00007639"/>
    </source>
</evidence>
<dbReference type="AlphaFoldDB" id="A0A9X3C3F7"/>
<feature type="domain" description="HTH iclR-type" evidence="4">
    <location>
        <begin position="7"/>
        <end position="68"/>
    </location>
</feature>
<reference evidence="5" key="2">
    <citation type="journal article" date="2022" name="BMC Genomics">
        <title>Comparative genome analysis of mycobacteria focusing on tRNA and non-coding RNA.</title>
        <authorList>
            <person name="Behra P.R.K."/>
            <person name="Pettersson B.M.F."/>
            <person name="Ramesh M."/>
            <person name="Das S."/>
            <person name="Dasgupta S."/>
            <person name="Kirsebom L.A."/>
        </authorList>
    </citation>
    <scope>NUCLEOTIDE SEQUENCE</scope>
    <source>
        <strain evidence="5">DSM 44838</strain>
    </source>
</reference>
<dbReference type="GO" id="GO:0003677">
    <property type="term" value="F:DNA binding"/>
    <property type="evidence" value="ECO:0007669"/>
    <property type="project" value="InterPro"/>
</dbReference>
<comment type="caution">
    <text evidence="5">The sequence shown here is derived from an EMBL/GenBank/DDBJ whole genome shotgun (WGS) entry which is preliminary data.</text>
</comment>
<evidence type="ECO:0000256" key="3">
    <source>
        <dbReference type="ARBA" id="ARBA00022729"/>
    </source>
</evidence>